<dbReference type="GO" id="GO:0004222">
    <property type="term" value="F:metalloendopeptidase activity"/>
    <property type="evidence" value="ECO:0007669"/>
    <property type="project" value="InterPro"/>
</dbReference>
<reference evidence="8" key="1">
    <citation type="submission" date="2023-07" db="EMBL/GenBank/DDBJ databases">
        <title>draft genome sequence of fig (Ficus carica).</title>
        <authorList>
            <person name="Takahashi T."/>
            <person name="Nishimura K."/>
        </authorList>
    </citation>
    <scope>NUCLEOTIDE SEQUENCE</scope>
</reference>
<dbReference type="GO" id="GO:0006508">
    <property type="term" value="P:proteolysis"/>
    <property type="evidence" value="ECO:0007669"/>
    <property type="project" value="InterPro"/>
</dbReference>
<dbReference type="SUPFAM" id="SSF140990">
    <property type="entry name" value="FtsH protease domain-like"/>
    <property type="match status" value="1"/>
</dbReference>
<dbReference type="InterPro" id="IPR037219">
    <property type="entry name" value="Peptidase_M41-like"/>
</dbReference>
<evidence type="ECO:0000259" key="7">
    <source>
        <dbReference type="Pfam" id="PF01529"/>
    </source>
</evidence>
<protein>
    <recommendedName>
        <fullName evidence="6">S-acyltransferase</fullName>
        <ecNumber evidence="6">2.3.1.225</ecNumber>
    </recommendedName>
    <alternativeName>
        <fullName evidence="6">Palmitoyltransferase</fullName>
    </alternativeName>
</protein>
<dbReference type="PANTHER" id="PTHR33471">
    <property type="entry name" value="ATP-DEPENDENT ZINC METALLOPROTEASE-RELATED"/>
    <property type="match status" value="1"/>
</dbReference>
<dbReference type="Pfam" id="PF01529">
    <property type="entry name" value="DHHC"/>
    <property type="match status" value="1"/>
</dbReference>
<feature type="transmembrane region" description="Helical" evidence="6">
    <location>
        <begin position="419"/>
        <end position="438"/>
    </location>
</feature>
<comment type="catalytic activity">
    <reaction evidence="6">
        <text>L-cysteinyl-[protein] + hexadecanoyl-CoA = S-hexadecanoyl-L-cysteinyl-[protein] + CoA</text>
        <dbReference type="Rhea" id="RHEA:36683"/>
        <dbReference type="Rhea" id="RHEA-COMP:10131"/>
        <dbReference type="Rhea" id="RHEA-COMP:11032"/>
        <dbReference type="ChEBI" id="CHEBI:29950"/>
        <dbReference type="ChEBI" id="CHEBI:57287"/>
        <dbReference type="ChEBI" id="CHEBI:57379"/>
        <dbReference type="ChEBI" id="CHEBI:74151"/>
        <dbReference type="EC" id="2.3.1.225"/>
    </reaction>
</comment>
<feature type="transmembrane region" description="Helical" evidence="6">
    <location>
        <begin position="489"/>
        <end position="509"/>
    </location>
</feature>
<organism evidence="8 9">
    <name type="scientific">Ficus carica</name>
    <name type="common">Common fig</name>
    <dbReference type="NCBI Taxonomy" id="3494"/>
    <lineage>
        <taxon>Eukaryota</taxon>
        <taxon>Viridiplantae</taxon>
        <taxon>Streptophyta</taxon>
        <taxon>Embryophyta</taxon>
        <taxon>Tracheophyta</taxon>
        <taxon>Spermatophyta</taxon>
        <taxon>Magnoliopsida</taxon>
        <taxon>eudicotyledons</taxon>
        <taxon>Gunneridae</taxon>
        <taxon>Pentapetalae</taxon>
        <taxon>rosids</taxon>
        <taxon>fabids</taxon>
        <taxon>Rosales</taxon>
        <taxon>Moraceae</taxon>
        <taxon>Ficeae</taxon>
        <taxon>Ficus</taxon>
    </lineage>
</organism>
<keyword evidence="3 6" id="KW-0812">Transmembrane</keyword>
<keyword evidence="4 6" id="KW-1133">Transmembrane helix</keyword>
<keyword evidence="6" id="KW-0012">Acyltransferase</keyword>
<evidence type="ECO:0000313" key="9">
    <source>
        <dbReference type="Proteomes" id="UP001187192"/>
    </source>
</evidence>
<dbReference type="PANTHER" id="PTHR33471:SF1">
    <property type="entry name" value="OS01G0382700 PROTEIN"/>
    <property type="match status" value="1"/>
</dbReference>
<feature type="domain" description="Palmitoyltransferase DHHC" evidence="7">
    <location>
        <begin position="475"/>
        <end position="587"/>
    </location>
</feature>
<dbReference type="InterPro" id="IPR001594">
    <property type="entry name" value="Palmitoyltrfase_DHHC"/>
</dbReference>
<accession>A0AA87Z3W1</accession>
<comment type="subcellular location">
    <subcellularLocation>
        <location evidence="1">Endomembrane system</location>
        <topology evidence="1">Multi-pass membrane protein</topology>
    </subcellularLocation>
</comment>
<dbReference type="FunFam" id="1.20.58.760:FF:000009">
    <property type="entry name" value="Translation initiation factor 3 subunit I"/>
    <property type="match status" value="1"/>
</dbReference>
<feature type="transmembrane region" description="Helical" evidence="6">
    <location>
        <begin position="369"/>
        <end position="387"/>
    </location>
</feature>
<name>A0AA87Z3W1_FICCA</name>
<dbReference type="Proteomes" id="UP001187192">
    <property type="component" value="Unassembled WGS sequence"/>
</dbReference>
<keyword evidence="9" id="KW-1185">Reference proteome</keyword>
<dbReference type="EC" id="2.3.1.225" evidence="6"/>
<comment type="similarity">
    <text evidence="2 6">Belongs to the DHHC palmitoyltransferase family.</text>
</comment>
<evidence type="ECO:0000256" key="6">
    <source>
        <dbReference type="RuleBase" id="RU079119"/>
    </source>
</evidence>
<evidence type="ECO:0000256" key="3">
    <source>
        <dbReference type="ARBA" id="ARBA00022692"/>
    </source>
</evidence>
<proteinExistence type="inferred from homology"/>
<evidence type="ECO:0000256" key="4">
    <source>
        <dbReference type="ARBA" id="ARBA00022989"/>
    </source>
</evidence>
<sequence length="674" mass="74291">MGSVMLHHVGLSHLPQLRSPSFGVICSSEQVSVSRRKVLEKVDEELTKGDEKAALSLVKDLQGKPGGLRCFGAARQVPQRLYTLDELKLNGIETASLLSPVDATLGAIERNLQLAAVAGVVSVWNVFGFSPQQVFYLSLGLLFLWTLDAVSFNGGVSGLVLDTIGHTFSQKYHDRVIQARSLSISCSLKHEAGHFLIAYLVGILPRGYTLSSLEALQKEGSLNVQAGTAFVDFEFLEEVNGGKVTATMLNRFSCIALAGVATEYLLYGYAEGGLADINKLDLLLNGLGFTQKKADSQVRWSVLNTILILRRHETVRAKLAEAMTAGKSVGSCIETIEDAIDMFEDGRTVASGVPWSGNVVGRDLLPLRYTSFLVVVVGVLLFVLTSFSDPGTINSENVSQYLSAYPYDNIIYFEKECPLGPSTAAFVIVVLLASTIIVDGWSEIYQTPPLVIGFPMGAYRVLCFAFYLRVSLLQNNCIGEKNTRYFMAFLLWHFLICLYGAVALGFVLAGRVKELNVIHILTAYYGVENSFRGLAPRVVQWLLGAYNTQILLMVFLAIVSLLLAGFFCYHAQLCLTNTTTNETFKWQDYISLQKKINEAKASAAALKASISVLGGERKPSESKWRAFFRRSPLEDVEVVVKNNVYDRGFLRNLWEIVFPFSSRSSFSQTKLKHS</sequence>
<gene>
    <name evidence="8" type="ORF">TIFTF001_000839</name>
</gene>
<dbReference type="GO" id="GO:0005524">
    <property type="term" value="F:ATP binding"/>
    <property type="evidence" value="ECO:0007669"/>
    <property type="project" value="InterPro"/>
</dbReference>
<feature type="transmembrane region" description="Helical" evidence="6">
    <location>
        <begin position="450"/>
        <end position="468"/>
    </location>
</feature>
<keyword evidence="5 6" id="KW-0472">Membrane</keyword>
<comment type="caution">
    <text evidence="8">The sequence shown here is derived from an EMBL/GenBank/DDBJ whole genome shotgun (WGS) entry which is preliminary data.</text>
</comment>
<dbReference type="GO" id="GO:0019706">
    <property type="term" value="F:protein-cysteine S-palmitoyltransferase activity"/>
    <property type="evidence" value="ECO:0007669"/>
    <property type="project" value="UniProtKB-EC"/>
</dbReference>
<evidence type="ECO:0000313" key="8">
    <source>
        <dbReference type="EMBL" id="GMN25189.1"/>
    </source>
</evidence>
<comment type="domain">
    <text evidence="6">The DHHC domain is required for palmitoyltransferase activity.</text>
</comment>
<dbReference type="EMBL" id="BTGU01000001">
    <property type="protein sequence ID" value="GMN25189.1"/>
    <property type="molecule type" value="Genomic_DNA"/>
</dbReference>
<evidence type="ECO:0000256" key="1">
    <source>
        <dbReference type="ARBA" id="ARBA00004127"/>
    </source>
</evidence>
<dbReference type="GO" id="GO:0004176">
    <property type="term" value="F:ATP-dependent peptidase activity"/>
    <property type="evidence" value="ECO:0007669"/>
    <property type="project" value="InterPro"/>
</dbReference>
<dbReference type="AlphaFoldDB" id="A0AA87Z3W1"/>
<feature type="transmembrane region" description="Helical" evidence="6">
    <location>
        <begin position="550"/>
        <end position="569"/>
    </location>
</feature>
<evidence type="ECO:0000256" key="5">
    <source>
        <dbReference type="ARBA" id="ARBA00023136"/>
    </source>
</evidence>
<evidence type="ECO:0000256" key="2">
    <source>
        <dbReference type="ARBA" id="ARBA00008574"/>
    </source>
</evidence>
<dbReference type="GO" id="GO:0012505">
    <property type="term" value="C:endomembrane system"/>
    <property type="evidence" value="ECO:0007669"/>
    <property type="project" value="UniProtKB-SubCell"/>
</dbReference>
<keyword evidence="6" id="KW-0808">Transferase</keyword>